<dbReference type="InterPro" id="IPR036097">
    <property type="entry name" value="HisK_dim/P_sf"/>
</dbReference>
<dbReference type="Gene3D" id="1.10.287.130">
    <property type="match status" value="1"/>
</dbReference>
<dbReference type="InterPro" id="IPR001610">
    <property type="entry name" value="PAC"/>
</dbReference>
<dbReference type="SUPFAM" id="SSF55781">
    <property type="entry name" value="GAF domain-like"/>
    <property type="match status" value="3"/>
</dbReference>
<dbReference type="SMART" id="SM00388">
    <property type="entry name" value="HisKA"/>
    <property type="match status" value="1"/>
</dbReference>
<accession>A0A848LI00</accession>
<dbReference type="SMART" id="SM00387">
    <property type="entry name" value="HATPase_c"/>
    <property type="match status" value="1"/>
</dbReference>
<evidence type="ECO:0000259" key="6">
    <source>
        <dbReference type="PROSITE" id="PS50109"/>
    </source>
</evidence>
<evidence type="ECO:0000259" key="7">
    <source>
        <dbReference type="PROSITE" id="PS50112"/>
    </source>
</evidence>
<evidence type="ECO:0000256" key="4">
    <source>
        <dbReference type="ARBA" id="ARBA00022679"/>
    </source>
</evidence>
<name>A0A848LI00_9BACT</name>
<dbReference type="CDD" id="cd00130">
    <property type="entry name" value="PAS"/>
    <property type="match status" value="2"/>
</dbReference>
<evidence type="ECO:0000313" key="10">
    <source>
        <dbReference type="Proteomes" id="UP000518300"/>
    </source>
</evidence>
<dbReference type="Pfam" id="PF00512">
    <property type="entry name" value="HisKA"/>
    <property type="match status" value="1"/>
</dbReference>
<dbReference type="FunFam" id="3.30.565.10:FF:000006">
    <property type="entry name" value="Sensor histidine kinase WalK"/>
    <property type="match status" value="1"/>
</dbReference>
<dbReference type="InterPro" id="IPR003594">
    <property type="entry name" value="HATPase_dom"/>
</dbReference>
<evidence type="ECO:0000256" key="2">
    <source>
        <dbReference type="ARBA" id="ARBA00012438"/>
    </source>
</evidence>
<proteinExistence type="predicted"/>
<dbReference type="SMART" id="SM00065">
    <property type="entry name" value="GAF"/>
    <property type="match status" value="3"/>
</dbReference>
<dbReference type="CDD" id="cd00082">
    <property type="entry name" value="HisKA"/>
    <property type="match status" value="1"/>
</dbReference>
<dbReference type="PANTHER" id="PTHR43304">
    <property type="entry name" value="PHYTOCHROME-LIKE PROTEIN CPH1"/>
    <property type="match status" value="1"/>
</dbReference>
<dbReference type="InterPro" id="IPR003661">
    <property type="entry name" value="HisK_dim/P_dom"/>
</dbReference>
<dbReference type="InterPro" id="IPR000014">
    <property type="entry name" value="PAS"/>
</dbReference>
<dbReference type="PANTHER" id="PTHR43304:SF1">
    <property type="entry name" value="PAC DOMAIN-CONTAINING PROTEIN"/>
    <property type="match status" value="1"/>
</dbReference>
<dbReference type="RefSeq" id="WP_169346174.1">
    <property type="nucleotide sequence ID" value="NZ_JABBJJ010000081.1"/>
</dbReference>
<keyword evidence="3" id="KW-0597">Phosphoprotein</keyword>
<dbReference type="GO" id="GO:0000155">
    <property type="term" value="F:phosphorelay sensor kinase activity"/>
    <property type="evidence" value="ECO:0007669"/>
    <property type="project" value="InterPro"/>
</dbReference>
<keyword evidence="10" id="KW-1185">Reference proteome</keyword>
<dbReference type="AlphaFoldDB" id="A0A848LI00"/>
<comment type="caution">
    <text evidence="9">The sequence shown here is derived from an EMBL/GenBank/DDBJ whole genome shotgun (WGS) entry which is preliminary data.</text>
</comment>
<dbReference type="SUPFAM" id="SSF55874">
    <property type="entry name" value="ATPase domain of HSP90 chaperone/DNA topoisomerase II/histidine kinase"/>
    <property type="match status" value="1"/>
</dbReference>
<feature type="domain" description="PAC" evidence="8">
    <location>
        <begin position="584"/>
        <end position="636"/>
    </location>
</feature>
<dbReference type="SUPFAM" id="SSF55785">
    <property type="entry name" value="PYP-like sensor domain (PAS domain)"/>
    <property type="match status" value="2"/>
</dbReference>
<dbReference type="EC" id="2.7.13.3" evidence="2"/>
<evidence type="ECO:0000256" key="3">
    <source>
        <dbReference type="ARBA" id="ARBA00022553"/>
    </source>
</evidence>
<feature type="domain" description="PAS" evidence="7">
    <location>
        <begin position="27"/>
        <end position="97"/>
    </location>
</feature>
<dbReference type="SMART" id="SM00091">
    <property type="entry name" value="PAS"/>
    <property type="match status" value="2"/>
</dbReference>
<protein>
    <recommendedName>
        <fullName evidence="2">histidine kinase</fullName>
        <ecNumber evidence="2">2.7.13.3</ecNumber>
    </recommendedName>
</protein>
<dbReference type="PROSITE" id="PS50112">
    <property type="entry name" value="PAS"/>
    <property type="match status" value="2"/>
</dbReference>
<dbReference type="Gene3D" id="3.30.450.20">
    <property type="entry name" value="PAS domain"/>
    <property type="match status" value="2"/>
</dbReference>
<dbReference type="InterPro" id="IPR005467">
    <property type="entry name" value="His_kinase_dom"/>
</dbReference>
<comment type="catalytic activity">
    <reaction evidence="1">
        <text>ATP + protein L-histidine = ADP + protein N-phospho-L-histidine.</text>
        <dbReference type="EC" id="2.7.13.3"/>
    </reaction>
</comment>
<dbReference type="Pfam" id="PF13185">
    <property type="entry name" value="GAF_2"/>
    <property type="match status" value="1"/>
</dbReference>
<dbReference type="SMART" id="SM00086">
    <property type="entry name" value="PAC"/>
    <property type="match status" value="2"/>
</dbReference>
<sequence>MTHPLPSPPAGPPEEPPAPTALANLPAGDLFRQISESIPQLIWLTRPDGYHEYYNQPWYDYTGLTPEQSVGPGWRLAFHPDDLEEAGRRWAEALRTGEPYEVEYRCRRHDGVWRWFLGRARPVRDESGHIVRWFGTCTDIDDQRRAADAMRLLDEASSLLSSSQLDYEATLVALTRLAVPSLADWCTIEIAEADGTTRQVGVAHVDPAKVRWAEELRLRYPPKPEDEYGVLAVIRAGQPRLVPEITDEMLESGTYDAEHLRIARELGLRSALVLPLTARGRTLGALMLVSAESGRRYSAADMPLAEQLASRAALAVDNARLFRDAQEALRRSEKERRVAETLMRIGGSLASELDATKLVQRITDETVALTGAAFGAFFENLVDERGESYMLYTLSGAPREAFAKFPMPRATAVFGPTFRGEGTVLLDDVKKHPHYGKSAPYHGMPPGHLPVCSYLAVSVVSRSGAILGGLFFGHPEPGRFTAEHARLVEGVASQAAVALDNARLFQDARRMEQRFRSLVTASAQAVWVTQPNGDVVEDSPSWRAFTGQTYEEWRGHGWLDAVHPEDREMAARVWRDAVAQRTHYEVEYRLRRPDGSYSPTRVRGVPVFNADGSVREWVGTNTDITVQRRAEESARRLDREKAARRLEALRAEVSQALSREGTVPDILQACAEALARHLSANAARLWLHVRGADLLELAGNAGPSALPRDRWARLTFEQGLPGAVARTREQVWVDDLEEDARLLDLAWVRETGCRAFSGIPLLVRDELVGVLGVYNRQSLNEDAVAALAAVADAIAQGVERRRAEEALKQHAQELARSNEELQQFAYVASHDLQEPLRMVASYTQLLGRRYRGKLDADADEFIHYAVDGVTRMQRLIQDLLAYSRVGTRGREPKPVDAVRALERAKANLQASIQETGATVLSGALPQVFADETQLAQVFQNLIGNALKFHGAAPPHVEVSGEQRGTEVRFAVKDRGIGIDPQYFDRIFIIFQRLHAKEEYPGTGIGLAICKKIIERHGGRIGVESQQGQGTTFWFTLPAAPSTPGA</sequence>
<dbReference type="PRINTS" id="PR00344">
    <property type="entry name" value="BCTRLSENSOR"/>
</dbReference>
<feature type="domain" description="PAC" evidence="8">
    <location>
        <begin position="100"/>
        <end position="152"/>
    </location>
</feature>
<feature type="domain" description="Histidine kinase" evidence="6">
    <location>
        <begin position="827"/>
        <end position="1040"/>
    </location>
</feature>
<keyword evidence="5" id="KW-0418">Kinase</keyword>
<dbReference type="PROSITE" id="PS50109">
    <property type="entry name" value="HIS_KIN"/>
    <property type="match status" value="1"/>
</dbReference>
<dbReference type="InterPro" id="IPR036890">
    <property type="entry name" value="HATPase_C_sf"/>
</dbReference>
<organism evidence="9 10">
    <name type="scientific">Pyxidicoccus fallax</name>
    <dbReference type="NCBI Taxonomy" id="394095"/>
    <lineage>
        <taxon>Bacteria</taxon>
        <taxon>Pseudomonadati</taxon>
        <taxon>Myxococcota</taxon>
        <taxon>Myxococcia</taxon>
        <taxon>Myxococcales</taxon>
        <taxon>Cystobacterineae</taxon>
        <taxon>Myxococcaceae</taxon>
        <taxon>Pyxidicoccus</taxon>
    </lineage>
</organism>
<dbReference type="InterPro" id="IPR003018">
    <property type="entry name" value="GAF"/>
</dbReference>
<dbReference type="InterPro" id="IPR052162">
    <property type="entry name" value="Sensor_kinase/Photoreceptor"/>
</dbReference>
<evidence type="ECO:0000256" key="5">
    <source>
        <dbReference type="ARBA" id="ARBA00022777"/>
    </source>
</evidence>
<evidence type="ECO:0000313" key="9">
    <source>
        <dbReference type="EMBL" id="NMO16888.1"/>
    </source>
</evidence>
<reference evidence="9 10" key="1">
    <citation type="submission" date="2020-04" db="EMBL/GenBank/DDBJ databases">
        <title>Draft genome of Pyxidicoccus fallax type strain.</title>
        <authorList>
            <person name="Whitworth D.E."/>
        </authorList>
    </citation>
    <scope>NUCLEOTIDE SEQUENCE [LARGE SCALE GENOMIC DNA]</scope>
    <source>
        <strain evidence="9 10">DSM 14698</strain>
    </source>
</reference>
<dbReference type="InterPro" id="IPR000700">
    <property type="entry name" value="PAS-assoc_C"/>
</dbReference>
<dbReference type="InterPro" id="IPR013655">
    <property type="entry name" value="PAS_fold_3"/>
</dbReference>
<dbReference type="EMBL" id="JABBJJ010000081">
    <property type="protein sequence ID" value="NMO16888.1"/>
    <property type="molecule type" value="Genomic_DNA"/>
</dbReference>
<dbReference type="FunFam" id="3.30.450.20:FF:000099">
    <property type="entry name" value="Sensory box sensor histidine kinase"/>
    <property type="match status" value="2"/>
</dbReference>
<dbReference type="Gene3D" id="3.30.565.10">
    <property type="entry name" value="Histidine kinase-like ATPase, C-terminal domain"/>
    <property type="match status" value="1"/>
</dbReference>
<gene>
    <name evidence="9" type="ORF">HG543_18780</name>
</gene>
<dbReference type="Proteomes" id="UP000518300">
    <property type="component" value="Unassembled WGS sequence"/>
</dbReference>
<evidence type="ECO:0000256" key="1">
    <source>
        <dbReference type="ARBA" id="ARBA00000085"/>
    </source>
</evidence>
<dbReference type="InterPro" id="IPR029016">
    <property type="entry name" value="GAF-like_dom_sf"/>
</dbReference>
<evidence type="ECO:0000259" key="8">
    <source>
        <dbReference type="PROSITE" id="PS50113"/>
    </source>
</evidence>
<dbReference type="InterPro" id="IPR035965">
    <property type="entry name" value="PAS-like_dom_sf"/>
</dbReference>
<dbReference type="SUPFAM" id="SSF47384">
    <property type="entry name" value="Homodimeric domain of signal transducing histidine kinase"/>
    <property type="match status" value="1"/>
</dbReference>
<dbReference type="Pfam" id="PF02518">
    <property type="entry name" value="HATPase_c"/>
    <property type="match status" value="1"/>
</dbReference>
<dbReference type="PROSITE" id="PS50113">
    <property type="entry name" value="PAC"/>
    <property type="match status" value="2"/>
</dbReference>
<dbReference type="Pfam" id="PF08447">
    <property type="entry name" value="PAS_3"/>
    <property type="match status" value="2"/>
</dbReference>
<dbReference type="NCBIfam" id="TIGR00229">
    <property type="entry name" value="sensory_box"/>
    <property type="match status" value="2"/>
</dbReference>
<dbReference type="InterPro" id="IPR004358">
    <property type="entry name" value="Sig_transdc_His_kin-like_C"/>
</dbReference>
<feature type="domain" description="PAS" evidence="7">
    <location>
        <begin position="511"/>
        <end position="581"/>
    </location>
</feature>
<keyword evidence="4" id="KW-0808">Transferase</keyword>
<dbReference type="Gene3D" id="3.30.450.40">
    <property type="match status" value="3"/>
</dbReference>
<dbReference type="Pfam" id="PF01590">
    <property type="entry name" value="GAF"/>
    <property type="match status" value="2"/>
</dbReference>